<proteinExistence type="predicted"/>
<reference evidence="1 2" key="2">
    <citation type="journal article" date="2014" name="Int. J. Syst. Evol. Microbiol.">
        <title>Methanobacterium paludis sp. nov. and a novel strain of Methanobacterium lacus isolated from northern peatlands.</title>
        <authorList>
            <person name="Cadillo-Quiroz H."/>
            <person name="Brauer S.L."/>
            <person name="Goodson N."/>
            <person name="Yavitt J.B."/>
            <person name="Zinder S.H."/>
        </authorList>
    </citation>
    <scope>NUCLEOTIDE SEQUENCE [LARGE SCALE GENOMIC DNA]</scope>
    <source>
        <strain evidence="1 2">AL-21</strain>
    </source>
</reference>
<name>F0T5Y0_METLA</name>
<dbReference type="STRING" id="877455.Metbo_1129"/>
<organism evidence="1 2">
    <name type="scientific">Methanobacterium lacus (strain AL-21)</name>
    <dbReference type="NCBI Taxonomy" id="877455"/>
    <lineage>
        <taxon>Archaea</taxon>
        <taxon>Methanobacteriati</taxon>
        <taxon>Methanobacteriota</taxon>
        <taxon>Methanomada group</taxon>
        <taxon>Methanobacteria</taxon>
        <taxon>Methanobacteriales</taxon>
        <taxon>Methanobacteriaceae</taxon>
        <taxon>Methanobacterium</taxon>
    </lineage>
</organism>
<dbReference type="RefSeq" id="WP_013644724.1">
    <property type="nucleotide sequence ID" value="NC_015216.1"/>
</dbReference>
<dbReference type="AlphaFoldDB" id="F0T5Y0"/>
<protein>
    <submittedName>
        <fullName evidence="1">Uncharacterized protein</fullName>
    </submittedName>
</protein>
<sequence>MKKEKRVCLTLPQPIHEMIWKTSGKLKVNYVAESLLIEFMVDPDLQKRVKNRIRDGFKRNK</sequence>
<dbReference type="Proteomes" id="UP000007490">
    <property type="component" value="Chromosome"/>
</dbReference>
<dbReference type="EMBL" id="CP002551">
    <property type="protein sequence ID" value="ADZ09373.1"/>
    <property type="molecule type" value="Genomic_DNA"/>
</dbReference>
<evidence type="ECO:0000313" key="2">
    <source>
        <dbReference type="Proteomes" id="UP000007490"/>
    </source>
</evidence>
<keyword evidence="2" id="KW-1185">Reference proteome</keyword>
<reference evidence="2" key="1">
    <citation type="submission" date="2011-02" db="EMBL/GenBank/DDBJ databases">
        <title>Complete sequence of Methanobacterium sp. AL-21.</title>
        <authorList>
            <consortium name="US DOE Joint Genome Institute"/>
            <person name="Lucas S."/>
            <person name="Copeland A."/>
            <person name="Lapidus A."/>
            <person name="Cheng J.-F."/>
            <person name="Goodwin L."/>
            <person name="Pitluck S."/>
            <person name="Chertkov O."/>
            <person name="Detter J.C."/>
            <person name="Han C."/>
            <person name="Tapia R."/>
            <person name="Land M."/>
            <person name="Hauser L."/>
            <person name="Kyrpides N."/>
            <person name="Ivanova N."/>
            <person name="Mikhailova N."/>
            <person name="Pagani I."/>
            <person name="Cadillo-Quiroz H."/>
            <person name="Imachi H."/>
            <person name="Zinder S."/>
            <person name="Liu W."/>
            <person name="Woyke T."/>
        </authorList>
    </citation>
    <scope>NUCLEOTIDE SEQUENCE [LARGE SCALE GENOMIC DNA]</scope>
    <source>
        <strain evidence="2">AL-21</strain>
    </source>
</reference>
<evidence type="ECO:0000313" key="1">
    <source>
        <dbReference type="EMBL" id="ADZ09373.1"/>
    </source>
</evidence>
<dbReference type="KEGG" id="mel:Metbo_1129"/>
<dbReference type="GeneID" id="10277579"/>
<dbReference type="HOGENOM" id="CLU_2911529_0_0_2"/>
<gene>
    <name evidence="1" type="ordered locus">Metbo_1129</name>
</gene>
<accession>F0T5Y0</accession>